<dbReference type="NCBIfam" id="NF011405">
    <property type="entry name" value="PRK14830.1"/>
    <property type="match status" value="1"/>
</dbReference>
<comment type="subunit">
    <text evidence="2">Homodimer.</text>
</comment>
<dbReference type="STRING" id="112901.SAMN04488500_106192"/>
<comment type="cofactor">
    <cofactor evidence="2">
        <name>Mg(2+)</name>
        <dbReference type="ChEBI" id="CHEBI:18420"/>
    </cofactor>
    <text evidence="2">Binds 2 magnesium ions per subunit.</text>
</comment>
<dbReference type="InterPro" id="IPR001441">
    <property type="entry name" value="UPP_synth-like"/>
</dbReference>
<evidence type="ECO:0000313" key="3">
    <source>
        <dbReference type="EMBL" id="SMC65411.1"/>
    </source>
</evidence>
<dbReference type="InterPro" id="IPR036424">
    <property type="entry name" value="UPP_synth-like_sf"/>
</dbReference>
<feature type="binding site" evidence="2">
    <location>
        <position position="34"/>
    </location>
    <ligand>
        <name>Mg(2+)</name>
        <dbReference type="ChEBI" id="CHEBI:18420"/>
    </ligand>
</feature>
<feature type="binding site" evidence="2">
    <location>
        <position position="202"/>
    </location>
    <ligand>
        <name>substrate</name>
    </ligand>
</feature>
<feature type="binding site" evidence="2">
    <location>
        <position position="47"/>
    </location>
    <ligand>
        <name>substrate</name>
    </ligand>
</feature>
<dbReference type="SUPFAM" id="SSF64005">
    <property type="entry name" value="Undecaprenyl diphosphate synthase"/>
    <property type="match status" value="1"/>
</dbReference>
<evidence type="ECO:0000256" key="1">
    <source>
        <dbReference type="ARBA" id="ARBA00022679"/>
    </source>
</evidence>
<feature type="active site" description="Proton acceptor" evidence="2">
    <location>
        <position position="82"/>
    </location>
</feature>
<evidence type="ECO:0000313" key="4">
    <source>
        <dbReference type="Proteomes" id="UP000192738"/>
    </source>
</evidence>
<dbReference type="GO" id="GO:0030145">
    <property type="term" value="F:manganese ion binding"/>
    <property type="evidence" value="ECO:0007669"/>
    <property type="project" value="TreeGrafter"/>
</dbReference>
<dbReference type="InterPro" id="IPR018520">
    <property type="entry name" value="UPP_synth-like_CS"/>
</dbReference>
<gene>
    <name evidence="3" type="ORF">SAMN04488500_106192</name>
</gene>
<dbReference type="EMBL" id="FWXI01000006">
    <property type="protein sequence ID" value="SMC65411.1"/>
    <property type="molecule type" value="Genomic_DNA"/>
</dbReference>
<feature type="binding site" evidence="2">
    <location>
        <position position="85"/>
    </location>
    <ligand>
        <name>substrate</name>
    </ligand>
</feature>
<feature type="binding site" evidence="2">
    <location>
        <position position="83"/>
    </location>
    <ligand>
        <name>substrate</name>
    </ligand>
</feature>
<dbReference type="EC" id="2.5.1.-" evidence="2"/>
<dbReference type="PANTHER" id="PTHR10291:SF0">
    <property type="entry name" value="DEHYDRODOLICHYL DIPHOSPHATE SYNTHASE 2"/>
    <property type="match status" value="1"/>
</dbReference>
<proteinExistence type="inferred from homology"/>
<comment type="similarity">
    <text evidence="2">Belongs to the UPP synthase family.</text>
</comment>
<reference evidence="3 4" key="1">
    <citation type="submission" date="2017-04" db="EMBL/GenBank/DDBJ databases">
        <authorList>
            <person name="Afonso C.L."/>
            <person name="Miller P.J."/>
            <person name="Scott M.A."/>
            <person name="Spackman E."/>
            <person name="Goraichik I."/>
            <person name="Dimitrov K.M."/>
            <person name="Suarez D.L."/>
            <person name="Swayne D.E."/>
        </authorList>
    </citation>
    <scope>NUCLEOTIDE SEQUENCE [LARGE SCALE GENOMIC DNA]</scope>
    <source>
        <strain evidence="3 4">DSM 5090</strain>
    </source>
</reference>
<feature type="binding site" evidence="2">
    <location>
        <begin position="35"/>
        <end position="38"/>
    </location>
    <ligand>
        <name>substrate</name>
    </ligand>
</feature>
<dbReference type="AlphaFoldDB" id="A0A1W2AY87"/>
<dbReference type="PROSITE" id="PS01066">
    <property type="entry name" value="UPP_SYNTHASE"/>
    <property type="match status" value="1"/>
</dbReference>
<dbReference type="OrthoDB" id="4191603at2"/>
<keyword evidence="2" id="KW-0479">Metal-binding</keyword>
<dbReference type="GO" id="GO:0000287">
    <property type="term" value="F:magnesium ion binding"/>
    <property type="evidence" value="ECO:0007669"/>
    <property type="project" value="UniProtKB-UniRule"/>
</dbReference>
<dbReference type="HAMAP" id="MF_01139">
    <property type="entry name" value="ISPT"/>
    <property type="match status" value="1"/>
</dbReference>
<dbReference type="NCBIfam" id="TIGR00055">
    <property type="entry name" value="uppS"/>
    <property type="match status" value="1"/>
</dbReference>
<feature type="binding site" evidence="2">
    <location>
        <position position="221"/>
    </location>
    <ligand>
        <name>Mg(2+)</name>
        <dbReference type="ChEBI" id="CHEBI:18420"/>
    </ligand>
</feature>
<dbReference type="Proteomes" id="UP000192738">
    <property type="component" value="Unassembled WGS sequence"/>
</dbReference>
<dbReference type="Gene3D" id="3.40.1180.10">
    <property type="entry name" value="Decaprenyl diphosphate synthase-like"/>
    <property type="match status" value="1"/>
</dbReference>
<evidence type="ECO:0000256" key="2">
    <source>
        <dbReference type="HAMAP-Rule" id="MF_01139"/>
    </source>
</evidence>
<dbReference type="GO" id="GO:0008834">
    <property type="term" value="F:ditrans,polycis-undecaprenyl-diphosphate synthase [(2E,6E)-farnesyl-diphosphate specific] activity"/>
    <property type="evidence" value="ECO:0007669"/>
    <property type="project" value="TreeGrafter"/>
</dbReference>
<name>A0A1W2AY87_9FIRM</name>
<feature type="binding site" evidence="2">
    <location>
        <begin position="79"/>
        <end position="81"/>
    </location>
    <ligand>
        <name>substrate</name>
    </ligand>
</feature>
<dbReference type="PANTHER" id="PTHR10291">
    <property type="entry name" value="DEHYDRODOLICHYL DIPHOSPHATE SYNTHASE FAMILY MEMBER"/>
    <property type="match status" value="1"/>
</dbReference>
<sequence length="260" mass="30150">MWKKWFSKKDNQEQTSYNNIDSARIPKHVAIIMDGNGRWAQKRGFPRTLGHRAGAETLREVVKASAEIGIQVLTAYAFSTENWRRPDEEVSLLMSLLADYLDNEIAELEQNNVQIRFIGKIDELAPTLQKKIEKAQAQTAHNTGLILNLAVNYGGRTEILRAVKIISEQVLNKELELQDINESTIEENLYTVNLPAPDLLIRPSGDFRISNFLLWQMAYTEFWFTEINWPDFKPEHLVQAIYEFQQRERRFGGIKNTKKR</sequence>
<feature type="active site" evidence="2">
    <location>
        <position position="34"/>
    </location>
</feature>
<dbReference type="Pfam" id="PF01255">
    <property type="entry name" value="Prenyltransf"/>
    <property type="match status" value="1"/>
</dbReference>
<dbReference type="RefSeq" id="WP_084575393.1">
    <property type="nucleotide sequence ID" value="NZ_CP155572.1"/>
</dbReference>
<feature type="binding site" evidence="2">
    <location>
        <begin position="208"/>
        <end position="210"/>
    </location>
    <ligand>
        <name>substrate</name>
    </ligand>
</feature>
<protein>
    <recommendedName>
        <fullName evidence="2">Isoprenyl transferase</fullName>
        <ecNumber evidence="2">2.5.1.-</ecNumber>
    </recommendedName>
</protein>
<dbReference type="GO" id="GO:0005829">
    <property type="term" value="C:cytosol"/>
    <property type="evidence" value="ECO:0007669"/>
    <property type="project" value="TreeGrafter"/>
</dbReference>
<feature type="binding site" evidence="2">
    <location>
        <position position="51"/>
    </location>
    <ligand>
        <name>substrate</name>
    </ligand>
</feature>
<accession>A0A1W2AY87</accession>
<comment type="function">
    <text evidence="2">Catalyzes the condensation of isopentenyl diphosphate (IPP) with allylic pyrophosphates generating different type of terpenoids.</text>
</comment>
<dbReference type="GO" id="GO:0016094">
    <property type="term" value="P:polyprenol biosynthetic process"/>
    <property type="evidence" value="ECO:0007669"/>
    <property type="project" value="TreeGrafter"/>
</dbReference>
<dbReference type="FunFam" id="3.40.1180.10:FF:000001">
    <property type="entry name" value="(2E,6E)-farnesyl-diphosphate-specific ditrans,polycis-undecaprenyl-diphosphate synthase"/>
    <property type="match status" value="1"/>
</dbReference>
<keyword evidence="1 2" id="KW-0808">Transferase</keyword>
<feature type="binding site" evidence="2">
    <location>
        <position position="39"/>
    </location>
    <ligand>
        <name>substrate</name>
    </ligand>
</feature>
<keyword evidence="2" id="KW-0460">Magnesium</keyword>
<keyword evidence="4" id="KW-1185">Reference proteome</keyword>
<dbReference type="CDD" id="cd00475">
    <property type="entry name" value="Cis_IPPS"/>
    <property type="match status" value="1"/>
</dbReference>
<organism evidence="3 4">
    <name type="scientific">Sporomusa malonica</name>
    <dbReference type="NCBI Taxonomy" id="112901"/>
    <lineage>
        <taxon>Bacteria</taxon>
        <taxon>Bacillati</taxon>
        <taxon>Bacillota</taxon>
        <taxon>Negativicutes</taxon>
        <taxon>Selenomonadales</taxon>
        <taxon>Sporomusaceae</taxon>
        <taxon>Sporomusa</taxon>
    </lineage>
</organism>